<evidence type="ECO:0000259" key="6">
    <source>
        <dbReference type="Pfam" id="PF14693"/>
    </source>
</evidence>
<name>A0ABD3G906_9MARC</name>
<dbReference type="GO" id="GO:0019843">
    <property type="term" value="F:rRNA binding"/>
    <property type="evidence" value="ECO:0007669"/>
    <property type="project" value="UniProtKB-KW"/>
</dbReference>
<evidence type="ECO:0000256" key="4">
    <source>
        <dbReference type="ARBA" id="ARBA00023274"/>
    </source>
</evidence>
<protein>
    <recommendedName>
        <fullName evidence="9">Ribosomal protein L25 beta domain-containing protein</fullName>
    </recommendedName>
</protein>
<dbReference type="Gene3D" id="2.40.240.10">
    <property type="entry name" value="Ribosomal Protein L25, Chain P"/>
    <property type="match status" value="1"/>
</dbReference>
<comment type="caution">
    <text evidence="7">The sequence shown here is derived from an EMBL/GenBank/DDBJ whole genome shotgun (WGS) entry which is preliminary data.</text>
</comment>
<evidence type="ECO:0008006" key="9">
    <source>
        <dbReference type="Google" id="ProtNLM"/>
    </source>
</evidence>
<dbReference type="InterPro" id="IPR029751">
    <property type="entry name" value="Ribosomal_L25_dom"/>
</dbReference>
<proteinExistence type="predicted"/>
<dbReference type="SUPFAM" id="SSF50715">
    <property type="entry name" value="Ribosomal protein L25-like"/>
    <property type="match status" value="1"/>
</dbReference>
<keyword evidence="2" id="KW-0694">RNA-binding</keyword>
<dbReference type="InterPro" id="IPR037121">
    <property type="entry name" value="Ribosomal_bL25_C"/>
</dbReference>
<organism evidence="7 8">
    <name type="scientific">Riccia sorocarpa</name>
    <dbReference type="NCBI Taxonomy" id="122646"/>
    <lineage>
        <taxon>Eukaryota</taxon>
        <taxon>Viridiplantae</taxon>
        <taxon>Streptophyta</taxon>
        <taxon>Embryophyta</taxon>
        <taxon>Marchantiophyta</taxon>
        <taxon>Marchantiopsida</taxon>
        <taxon>Marchantiidae</taxon>
        <taxon>Marchantiales</taxon>
        <taxon>Ricciaceae</taxon>
        <taxon>Riccia</taxon>
    </lineage>
</organism>
<keyword evidence="1" id="KW-0699">rRNA-binding</keyword>
<sequence length="299" mass="33299">MATIVKHLQSASAEARHILQKHGTAYGKQLLGQNKQSSATDCALEKSRELPKQLYYTCFSRTFSSQAAFIEGDDRPPSMRKLAAKKEDVVLRAFPRKKTGKIWCKKERRVGLVPSIVFEQENGHLGGNKQLVSVEKAQLENIVNKIGQSFFLSRTYDLEIYDKPGGQIQTKEKVLPRVIHLHSASDELLNVTFIKAPPSVRLKVDIPLVFIGEDSCPGIRKGGYVNTMKRVVAYVCPADAIPPYLEVDLSTLDVGQKILLRDLKVDPRLHLCQKDNSLPVVKIMGTRSMEDAGAANSMK</sequence>
<dbReference type="InterPro" id="IPR011035">
    <property type="entry name" value="Ribosomal_bL25/Gln-tRNA_synth"/>
</dbReference>
<feature type="domain" description="Large ribosomal subunit protein bL25 beta" evidence="6">
    <location>
        <begin position="202"/>
        <end position="286"/>
    </location>
</feature>
<dbReference type="InterPro" id="IPR020930">
    <property type="entry name" value="Ribosomal_uL5_bac-type"/>
</dbReference>
<reference evidence="7 8" key="1">
    <citation type="submission" date="2024-09" db="EMBL/GenBank/DDBJ databases">
        <title>Chromosome-scale assembly of Riccia sorocarpa.</title>
        <authorList>
            <person name="Paukszto L."/>
        </authorList>
    </citation>
    <scope>NUCLEOTIDE SEQUENCE [LARGE SCALE GENOMIC DNA]</scope>
    <source>
        <strain evidence="7">LP-2024</strain>
        <tissue evidence="7">Aerial parts of the thallus</tissue>
    </source>
</reference>
<evidence type="ECO:0000256" key="1">
    <source>
        <dbReference type="ARBA" id="ARBA00022730"/>
    </source>
</evidence>
<dbReference type="EMBL" id="JBJQOH010000008">
    <property type="protein sequence ID" value="KAL3675106.1"/>
    <property type="molecule type" value="Genomic_DNA"/>
</dbReference>
<accession>A0ABD3G906</accession>
<dbReference type="Pfam" id="PF14693">
    <property type="entry name" value="Ribosomal_TL5_C"/>
    <property type="match status" value="1"/>
</dbReference>
<dbReference type="Proteomes" id="UP001633002">
    <property type="component" value="Unassembled WGS sequence"/>
</dbReference>
<dbReference type="PANTHER" id="PTHR33284:SF1">
    <property type="entry name" value="RIBOSOMAL PROTEIN L25_GLN-TRNA SYNTHETASE, ANTI-CODON-BINDING DOMAIN-CONTAINING PROTEIN"/>
    <property type="match status" value="1"/>
</dbReference>
<dbReference type="CDD" id="cd00495">
    <property type="entry name" value="Ribosomal_L25_TL5_CTC"/>
    <property type="match status" value="1"/>
</dbReference>
<keyword evidence="8" id="KW-1185">Reference proteome</keyword>
<evidence type="ECO:0000313" key="7">
    <source>
        <dbReference type="EMBL" id="KAL3675106.1"/>
    </source>
</evidence>
<keyword evidence="3" id="KW-0689">Ribosomal protein</keyword>
<dbReference type="InterPro" id="IPR020056">
    <property type="entry name" value="Rbsml_bL25/Gln-tRNA_synth_N"/>
</dbReference>
<evidence type="ECO:0000256" key="3">
    <source>
        <dbReference type="ARBA" id="ARBA00022980"/>
    </source>
</evidence>
<dbReference type="GO" id="GO:1990904">
    <property type="term" value="C:ribonucleoprotein complex"/>
    <property type="evidence" value="ECO:0007669"/>
    <property type="project" value="UniProtKB-KW"/>
</dbReference>
<gene>
    <name evidence="7" type="ORF">R1sor_025054</name>
</gene>
<feature type="domain" description="Large ribosomal subunit protein bL25 L25" evidence="5">
    <location>
        <begin position="91"/>
        <end position="193"/>
    </location>
</feature>
<dbReference type="AlphaFoldDB" id="A0ABD3G906"/>
<evidence type="ECO:0000313" key="8">
    <source>
        <dbReference type="Proteomes" id="UP001633002"/>
    </source>
</evidence>
<evidence type="ECO:0000259" key="5">
    <source>
        <dbReference type="Pfam" id="PF01386"/>
    </source>
</evidence>
<evidence type="ECO:0000256" key="2">
    <source>
        <dbReference type="ARBA" id="ARBA00022884"/>
    </source>
</evidence>
<dbReference type="PANTHER" id="PTHR33284">
    <property type="entry name" value="RIBOSOMAL PROTEIN L25/GLN-TRNA SYNTHETASE, ANTI-CODON-BINDING DOMAIN-CONTAINING PROTEIN"/>
    <property type="match status" value="1"/>
</dbReference>
<dbReference type="Pfam" id="PF01386">
    <property type="entry name" value="Ribosomal_L25p"/>
    <property type="match status" value="1"/>
</dbReference>
<dbReference type="GO" id="GO:0005840">
    <property type="term" value="C:ribosome"/>
    <property type="evidence" value="ECO:0007669"/>
    <property type="project" value="UniProtKB-KW"/>
</dbReference>
<dbReference type="InterPro" id="IPR020057">
    <property type="entry name" value="Ribosomal_bL25_b-dom"/>
</dbReference>
<dbReference type="Gene3D" id="2.170.120.20">
    <property type="entry name" value="Ribosomal protein L25, beta domain"/>
    <property type="match status" value="1"/>
</dbReference>
<keyword evidence="4" id="KW-0687">Ribonucleoprotein</keyword>